<dbReference type="Proteomes" id="UP001497482">
    <property type="component" value="Chromosome 14"/>
</dbReference>
<name>A0AAV2MJE8_KNICA</name>
<evidence type="ECO:0000313" key="1">
    <source>
        <dbReference type="EMBL" id="CAL1580666.1"/>
    </source>
</evidence>
<accession>A0AAV2MJE8</accession>
<evidence type="ECO:0000313" key="2">
    <source>
        <dbReference type="EMBL" id="CAL1613587.1"/>
    </source>
</evidence>
<evidence type="ECO:0000313" key="3">
    <source>
        <dbReference type="Proteomes" id="UP001497482"/>
    </source>
</evidence>
<dbReference type="EMBL" id="OZ035836">
    <property type="protein sequence ID" value="CAL1580666.1"/>
    <property type="molecule type" value="Genomic_DNA"/>
</dbReference>
<sequence>MGGKLWGRKGGGWYEEECKVGKGWLWGYVVVFGGDRFWVNNLGVGWEGGLGGRGGGGCLLMGKRGLVGGYWGGGGVFVRGVWLGEVDGGRGGFVGVWGGNGGVSKVWVGVEEGKYVDGVEIRWNFFFWGGVDMGRGWSYIVLVMGEYVGGWGGVWGWGGIIRIRGVVWGGEIFLEEGVKEDLIGGDKNLGGGVWGGGLLIGGGGFSFMERLCGGGGLWGGEEMCEYEVFSWKVRGIGDGEGVGGVVGLGLE</sequence>
<reference evidence="2 3" key="1">
    <citation type="submission" date="2024-04" db="EMBL/GenBank/DDBJ databases">
        <authorList>
            <person name="Waldvogel A.-M."/>
            <person name="Schoenle A."/>
        </authorList>
    </citation>
    <scope>NUCLEOTIDE SEQUENCE [LARGE SCALE GENOMIC DNA]</scope>
</reference>
<proteinExistence type="predicted"/>
<keyword evidence="3" id="KW-1185">Reference proteome</keyword>
<dbReference type="EMBL" id="OZ035830">
    <property type="protein sequence ID" value="CAL1613587.1"/>
    <property type="molecule type" value="Genomic_DNA"/>
</dbReference>
<dbReference type="AlphaFoldDB" id="A0AAV2MJE8"/>
<protein>
    <submittedName>
        <fullName evidence="2">Uncharacterized protein</fullName>
    </submittedName>
</protein>
<gene>
    <name evidence="1" type="ORF">KC01_LOCUS11485</name>
    <name evidence="2" type="ORF">KC01_LOCUS39773</name>
</gene>
<dbReference type="Proteomes" id="UP001497482">
    <property type="component" value="Chromosome 8"/>
</dbReference>
<organism evidence="2 3">
    <name type="scientific">Knipowitschia caucasica</name>
    <name type="common">Caucasian dwarf goby</name>
    <name type="synonym">Pomatoschistus caucasicus</name>
    <dbReference type="NCBI Taxonomy" id="637954"/>
    <lineage>
        <taxon>Eukaryota</taxon>
        <taxon>Metazoa</taxon>
        <taxon>Chordata</taxon>
        <taxon>Craniata</taxon>
        <taxon>Vertebrata</taxon>
        <taxon>Euteleostomi</taxon>
        <taxon>Actinopterygii</taxon>
        <taxon>Neopterygii</taxon>
        <taxon>Teleostei</taxon>
        <taxon>Neoteleostei</taxon>
        <taxon>Acanthomorphata</taxon>
        <taxon>Gobiaria</taxon>
        <taxon>Gobiiformes</taxon>
        <taxon>Gobioidei</taxon>
        <taxon>Gobiidae</taxon>
        <taxon>Gobiinae</taxon>
        <taxon>Knipowitschia</taxon>
    </lineage>
</organism>